<feature type="transmembrane region" description="Helical" evidence="1">
    <location>
        <begin position="39"/>
        <end position="60"/>
    </location>
</feature>
<dbReference type="EMBL" id="JAXOVW010000002">
    <property type="protein sequence ID" value="MDZ5605786.1"/>
    <property type="molecule type" value="Genomic_DNA"/>
</dbReference>
<feature type="transmembrane region" description="Helical" evidence="1">
    <location>
        <begin position="122"/>
        <end position="140"/>
    </location>
</feature>
<accession>A0ABU5JRH4</accession>
<keyword evidence="1" id="KW-0812">Transmembrane</keyword>
<keyword evidence="3" id="KW-1185">Reference proteome</keyword>
<keyword evidence="1" id="KW-1133">Transmembrane helix</keyword>
<protein>
    <recommendedName>
        <fullName evidence="4">DUF3796 domain-containing protein</fullName>
    </recommendedName>
</protein>
<proteinExistence type="predicted"/>
<sequence>MKEFFGKNILSYIVILVVGATLIFFDTNGGWNFNNYKEGLHSVLIFCGGFIGFSFLIAIFKSFKKKKKEPEQYPLPTMDERIEKMTLKFMAQVFGLSHFIAFVILLILYIGKQQTISVDYVLYYVFGVLFFTMFFGLNIVKKLD</sequence>
<evidence type="ECO:0000313" key="3">
    <source>
        <dbReference type="Proteomes" id="UP001291930"/>
    </source>
</evidence>
<name>A0ABU5JRH4_9BACI</name>
<reference evidence="3" key="1">
    <citation type="submission" date="2023-11" db="EMBL/GenBank/DDBJ databases">
        <title>Genome Sequence of Bacillus pseudomycoides stain BUPM19.</title>
        <authorList>
            <person name="Farhat A."/>
        </authorList>
    </citation>
    <scope>NUCLEOTIDE SEQUENCE [LARGE SCALE GENOMIC DNA]</scope>
    <source>
        <strain evidence="3">BUPM19</strain>
    </source>
</reference>
<evidence type="ECO:0000313" key="2">
    <source>
        <dbReference type="EMBL" id="MDZ5605786.1"/>
    </source>
</evidence>
<dbReference type="Proteomes" id="UP001291930">
    <property type="component" value="Unassembled WGS sequence"/>
</dbReference>
<keyword evidence="1" id="KW-0472">Membrane</keyword>
<comment type="caution">
    <text evidence="2">The sequence shown here is derived from an EMBL/GenBank/DDBJ whole genome shotgun (WGS) entry which is preliminary data.</text>
</comment>
<gene>
    <name evidence="2" type="ORF">U2I54_01315</name>
</gene>
<feature type="transmembrane region" description="Helical" evidence="1">
    <location>
        <begin position="9"/>
        <end position="27"/>
    </location>
</feature>
<evidence type="ECO:0000256" key="1">
    <source>
        <dbReference type="SAM" id="Phobius"/>
    </source>
</evidence>
<feature type="transmembrane region" description="Helical" evidence="1">
    <location>
        <begin position="89"/>
        <end position="110"/>
    </location>
</feature>
<evidence type="ECO:0008006" key="4">
    <source>
        <dbReference type="Google" id="ProtNLM"/>
    </source>
</evidence>
<organism evidence="2 3">
    <name type="scientific">Bacillus bingmayongensis</name>
    <dbReference type="NCBI Taxonomy" id="1150157"/>
    <lineage>
        <taxon>Bacteria</taxon>
        <taxon>Bacillati</taxon>
        <taxon>Bacillota</taxon>
        <taxon>Bacilli</taxon>
        <taxon>Bacillales</taxon>
        <taxon>Bacillaceae</taxon>
        <taxon>Bacillus</taxon>
    </lineage>
</organism>
<dbReference type="RefSeq" id="WP_017153904.1">
    <property type="nucleotide sequence ID" value="NZ_JAIKLI010000213.1"/>
</dbReference>